<feature type="region of interest" description="Disordered" evidence="1">
    <location>
        <begin position="1"/>
        <end position="38"/>
    </location>
</feature>
<feature type="region of interest" description="Disordered" evidence="1">
    <location>
        <begin position="99"/>
        <end position="125"/>
    </location>
</feature>
<reference evidence="2" key="2">
    <citation type="journal article" date="2006" name="Phytopathology">
        <title>The Internal Glycine-Rich Motif and Cysteine Suppress Several Effects of the HpaG(Xooc) Protein in Plants.</title>
        <authorList>
            <person name="Liu F."/>
            <person name="Liu H."/>
            <person name="Jia Q."/>
            <person name="Wu X."/>
            <person name="Guo X."/>
            <person name="Zhang S."/>
            <person name="Song F."/>
            <person name="Dong H."/>
        </authorList>
    </citation>
    <scope>NUCLEOTIDE SEQUENCE</scope>
</reference>
<reference evidence="2" key="1">
    <citation type="submission" date="2005-11" db="EMBL/GenBank/DDBJ databases">
        <authorList>
            <person name="Liu F.Q."/>
            <person name="Liu H.X."/>
            <person name="Guo X.J."/>
            <person name="Jia Q."/>
            <person name="Zhang S.J."/>
            <person name="Wu X.J."/>
            <person name="Song T."/>
            <person name="Dong H.S."/>
        </authorList>
    </citation>
    <scope>NUCLEOTIDE SEQUENCE</scope>
</reference>
<organism evidence="2">
    <name type="scientific">Xanthomonas oryzae pv. oryzicola</name>
    <dbReference type="NCBI Taxonomy" id="129394"/>
    <lineage>
        <taxon>Bacteria</taxon>
        <taxon>Pseudomonadati</taxon>
        <taxon>Pseudomonadota</taxon>
        <taxon>Gammaproteobacteria</taxon>
        <taxon>Lysobacterales</taxon>
        <taxon>Lysobacteraceae</taxon>
        <taxon>Xanthomonas</taxon>
    </lineage>
</organism>
<feature type="compositionally biased region" description="Low complexity" evidence="1">
    <location>
        <begin position="69"/>
        <end position="80"/>
    </location>
</feature>
<feature type="compositionally biased region" description="Low complexity" evidence="1">
    <location>
        <begin position="16"/>
        <end position="35"/>
    </location>
</feature>
<protein>
    <submittedName>
        <fullName evidence="2">HpaGXooc</fullName>
    </submittedName>
</protein>
<dbReference type="AlphaFoldDB" id="Q2XNZ9"/>
<name>Q2XNZ9_XANOQ</name>
<accession>Q2XNZ9</accession>
<feature type="compositionally biased region" description="Low complexity" evidence="1">
    <location>
        <begin position="111"/>
        <end position="125"/>
    </location>
</feature>
<dbReference type="EMBL" id="DQ273269">
    <property type="protein sequence ID" value="ABB72197.1"/>
    <property type="molecule type" value="Genomic_DNA"/>
</dbReference>
<feature type="region of interest" description="Disordered" evidence="1">
    <location>
        <begin position="57"/>
        <end position="85"/>
    </location>
</feature>
<sequence>MNSLNTQFGGSASNFQVDQSQNAQSDSSQGSNGSQGISEKQLDQLLCQLIQALLQPNKNAEEGKGQQGGENNQQAGKENGASPLTQMLMNIVGEILQAQNAGGSSGGDFGGSFASSFSNDSGSMQ</sequence>
<dbReference type="InterPro" id="IPR048214">
    <property type="entry name" value="XopA_Hpa1-like"/>
</dbReference>
<proteinExistence type="predicted"/>
<dbReference type="NCBIfam" id="NF041543">
    <property type="entry name" value="XopA_Hpa1"/>
    <property type="match status" value="1"/>
</dbReference>
<evidence type="ECO:0000256" key="1">
    <source>
        <dbReference type="SAM" id="MobiDB-lite"/>
    </source>
</evidence>
<evidence type="ECO:0000313" key="2">
    <source>
        <dbReference type="EMBL" id="ABB72197.1"/>
    </source>
</evidence>
<feature type="compositionally biased region" description="Polar residues" evidence="1">
    <location>
        <begin position="1"/>
        <end position="15"/>
    </location>
</feature>